<name>A0A1Y1HP62_KLENI</name>
<dbReference type="OrthoDB" id="439046at2759"/>
<dbReference type="PANTHER" id="PTHR26312:SF222">
    <property type="entry name" value="EXPRESSED PROTEIN"/>
    <property type="match status" value="1"/>
</dbReference>
<accession>A0A1Y1HP62</accession>
<protein>
    <submittedName>
        <fullName evidence="2">Tetratricopeptide repeat like superfamily protein</fullName>
    </submittedName>
</protein>
<dbReference type="InterPro" id="IPR011990">
    <property type="entry name" value="TPR-like_helical_dom_sf"/>
</dbReference>
<reference evidence="2 3" key="1">
    <citation type="journal article" date="2014" name="Nat. Commun.">
        <title>Klebsormidium flaccidum genome reveals primary factors for plant terrestrial adaptation.</title>
        <authorList>
            <person name="Hori K."/>
            <person name="Maruyama F."/>
            <person name="Fujisawa T."/>
            <person name="Togashi T."/>
            <person name="Yamamoto N."/>
            <person name="Seo M."/>
            <person name="Sato S."/>
            <person name="Yamada T."/>
            <person name="Mori H."/>
            <person name="Tajima N."/>
            <person name="Moriyama T."/>
            <person name="Ikeuchi M."/>
            <person name="Watanabe M."/>
            <person name="Wada H."/>
            <person name="Kobayashi K."/>
            <person name="Saito M."/>
            <person name="Masuda T."/>
            <person name="Sasaki-Sekimoto Y."/>
            <person name="Mashiguchi K."/>
            <person name="Awai K."/>
            <person name="Shimojima M."/>
            <person name="Masuda S."/>
            <person name="Iwai M."/>
            <person name="Nobusawa T."/>
            <person name="Narise T."/>
            <person name="Kondo S."/>
            <person name="Saito H."/>
            <person name="Sato R."/>
            <person name="Murakawa M."/>
            <person name="Ihara Y."/>
            <person name="Oshima-Yamada Y."/>
            <person name="Ohtaka K."/>
            <person name="Satoh M."/>
            <person name="Sonobe K."/>
            <person name="Ishii M."/>
            <person name="Ohtani R."/>
            <person name="Kanamori-Sato M."/>
            <person name="Honoki R."/>
            <person name="Miyazaki D."/>
            <person name="Mochizuki H."/>
            <person name="Umetsu J."/>
            <person name="Higashi K."/>
            <person name="Shibata D."/>
            <person name="Kamiya Y."/>
            <person name="Sato N."/>
            <person name="Nakamura Y."/>
            <person name="Tabata S."/>
            <person name="Ida S."/>
            <person name="Kurokawa K."/>
            <person name="Ohta H."/>
        </authorList>
    </citation>
    <scope>NUCLEOTIDE SEQUENCE [LARGE SCALE GENOMIC DNA]</scope>
    <source>
        <strain evidence="2 3">NIES-2285</strain>
    </source>
</reference>
<sequence length="382" mass="41142">MLAKSASVPSLTATLASSLVAQGSIEAQEWGPEIGRSARNTGGRSPLPWGATQRPFHGSLVTQPSLASHRLEHCDSSVSRASSDWDAEGERSSVPAFRKSKSEADLTCLMTSHDSGGESSLASVREEGRFALGNGRRGGRRRSLSRSRSSLLGPSIAQERCNKTNAVRGFDMASGHGGTRALVEAGAYEEDDSLMTLVEETTMTTIGGRQMVCSARGCRPLSDEEIAGGAPGFSSGVEEYAEGGISADPQVTDAYYRKSLGEDPENALLLRNYALFLLEIQKDYPRAEEFFERAILASPSDGEVLSQYAKLIYQVHGDVERATHYHEQAVKAAPEDCYVLASFASFLWTSESSSKAQRPVFELRQEGVYHPEAPGCLIPPVA</sequence>
<evidence type="ECO:0000313" key="3">
    <source>
        <dbReference type="Proteomes" id="UP000054558"/>
    </source>
</evidence>
<gene>
    <name evidence="2" type="ORF">KFL_000120150</name>
</gene>
<evidence type="ECO:0000256" key="1">
    <source>
        <dbReference type="SAM" id="MobiDB-lite"/>
    </source>
</evidence>
<dbReference type="SUPFAM" id="SSF48452">
    <property type="entry name" value="TPR-like"/>
    <property type="match status" value="1"/>
</dbReference>
<feature type="region of interest" description="Disordered" evidence="1">
    <location>
        <begin position="132"/>
        <end position="156"/>
    </location>
</feature>
<dbReference type="AlphaFoldDB" id="A0A1Y1HP62"/>
<dbReference type="EMBL" id="DF236961">
    <property type="protein sequence ID" value="GAQ78367.1"/>
    <property type="molecule type" value="Genomic_DNA"/>
</dbReference>
<evidence type="ECO:0000313" key="2">
    <source>
        <dbReference type="EMBL" id="GAQ78367.1"/>
    </source>
</evidence>
<dbReference type="PANTHER" id="PTHR26312">
    <property type="entry name" value="TETRATRICOPEPTIDE REPEAT PROTEIN 5"/>
    <property type="match status" value="1"/>
</dbReference>
<keyword evidence="3" id="KW-1185">Reference proteome</keyword>
<dbReference type="Proteomes" id="UP000054558">
    <property type="component" value="Unassembled WGS sequence"/>
</dbReference>
<proteinExistence type="predicted"/>
<dbReference type="Gene3D" id="1.25.40.10">
    <property type="entry name" value="Tetratricopeptide repeat domain"/>
    <property type="match status" value="1"/>
</dbReference>
<organism evidence="2 3">
    <name type="scientific">Klebsormidium nitens</name>
    <name type="common">Green alga</name>
    <name type="synonym">Ulothrix nitens</name>
    <dbReference type="NCBI Taxonomy" id="105231"/>
    <lineage>
        <taxon>Eukaryota</taxon>
        <taxon>Viridiplantae</taxon>
        <taxon>Streptophyta</taxon>
        <taxon>Klebsormidiophyceae</taxon>
        <taxon>Klebsormidiales</taxon>
        <taxon>Klebsormidiaceae</taxon>
        <taxon>Klebsormidium</taxon>
    </lineage>
</organism>